<feature type="transmembrane region" description="Helical" evidence="1">
    <location>
        <begin position="420"/>
        <end position="439"/>
    </location>
</feature>
<feature type="transmembrane region" description="Helical" evidence="1">
    <location>
        <begin position="111"/>
        <end position="131"/>
    </location>
</feature>
<feature type="transmembrane region" description="Helical" evidence="1">
    <location>
        <begin position="285"/>
        <end position="305"/>
    </location>
</feature>
<dbReference type="STRING" id="472759.Nhal_1326"/>
<reference evidence="3" key="1">
    <citation type="submission" date="2010-04" db="EMBL/GenBank/DDBJ databases">
        <title>Complete genome sequence of Nitrosococcus halophilus Nc4, a salt-adapted, aerobic obligate ammonia-oxidizing sulfur purple bacterium.</title>
        <authorList>
            <consortium name="US DOE Joint Genome Institute"/>
            <person name="Campbell M.A."/>
            <person name="Malfatti S.A."/>
            <person name="Chain P.S.G."/>
            <person name="Heidelberg J.F."/>
            <person name="Ward B.B."/>
            <person name="Klotz M.G."/>
        </authorList>
    </citation>
    <scope>NUCLEOTIDE SEQUENCE [LARGE SCALE GENOMIC DNA]</scope>
    <source>
        <strain evidence="3">Nc4</strain>
    </source>
</reference>
<dbReference type="HOGENOM" id="CLU_585043_0_0_6"/>
<gene>
    <name evidence="2" type="ordered locus">Nhal_1326</name>
</gene>
<feature type="transmembrane region" description="Helical" evidence="1">
    <location>
        <begin position="83"/>
        <end position="105"/>
    </location>
</feature>
<dbReference type="EMBL" id="CP001798">
    <property type="protein sequence ID" value="ADE14478.1"/>
    <property type="molecule type" value="Genomic_DNA"/>
</dbReference>
<sequence>MSNGWLNKDRFLLKGGRDNFFSNLLTLIFLALLSSLSVGWVTLPAAGNMEYFNLIAIIFVCVSFFLGRGRLISSSIVVVRSNISLVLSVTLYILILTATIVINFYPLYTPITVMRIASYGIFALIVAAFVAGNRLTMSSIARWAPLFLLLLYVSFMLMASREGGISLVEPIRATLQSGDLNHITYGIFYRLANMTSAEDAEFGRSIRHITSSAIFVTVTLSVYFSSYRLGSRSKSFLHLFAIISSLLLIFIISSRGVILALILWGILVLPKFLRRKKNLIRMSLLIPPTIIIAIVGFFPFIQAIYNKYFLQTESYSGRLSGILDAFNRIEDNWLIGAEFPNRILSAHNIIIDSWQGAGLLGLLAAVTLMIALALSLRKMLKLLYRQPRVDLRIAAVVGFLILPAVRFLVAGWGLLNLAEWISLGLACGFMCKLTCTGVYSSSHKLIAINSLQSPQSFNVSSSASGNG</sequence>
<feature type="transmembrane region" description="Helical" evidence="1">
    <location>
        <begin position="354"/>
        <end position="374"/>
    </location>
</feature>
<evidence type="ECO:0000256" key="1">
    <source>
        <dbReference type="SAM" id="Phobius"/>
    </source>
</evidence>
<evidence type="ECO:0000313" key="3">
    <source>
        <dbReference type="Proteomes" id="UP000001844"/>
    </source>
</evidence>
<organism evidence="2 3">
    <name type="scientific">Nitrosococcus halophilus (strain Nc4)</name>
    <dbReference type="NCBI Taxonomy" id="472759"/>
    <lineage>
        <taxon>Bacteria</taxon>
        <taxon>Pseudomonadati</taxon>
        <taxon>Pseudomonadota</taxon>
        <taxon>Gammaproteobacteria</taxon>
        <taxon>Chromatiales</taxon>
        <taxon>Chromatiaceae</taxon>
        <taxon>Nitrosococcus</taxon>
    </lineage>
</organism>
<proteinExistence type="predicted"/>
<evidence type="ECO:0000313" key="2">
    <source>
        <dbReference type="EMBL" id="ADE14478.1"/>
    </source>
</evidence>
<dbReference type="KEGG" id="nhl:Nhal_1326"/>
<protein>
    <submittedName>
        <fullName evidence="2">Uncharacterized protein</fullName>
    </submittedName>
</protein>
<keyword evidence="1" id="KW-0472">Membrane</keyword>
<feature type="transmembrane region" description="Helical" evidence="1">
    <location>
        <begin position="20"/>
        <end position="45"/>
    </location>
</feature>
<feature type="transmembrane region" description="Helical" evidence="1">
    <location>
        <begin position="143"/>
        <end position="160"/>
    </location>
</feature>
<feature type="transmembrane region" description="Helical" evidence="1">
    <location>
        <begin position="51"/>
        <end position="71"/>
    </location>
</feature>
<dbReference type="RefSeq" id="WP_013032369.1">
    <property type="nucleotide sequence ID" value="NC_013960.1"/>
</dbReference>
<keyword evidence="1" id="KW-1133">Transmembrane helix</keyword>
<feature type="transmembrane region" description="Helical" evidence="1">
    <location>
        <begin position="236"/>
        <end position="252"/>
    </location>
</feature>
<keyword evidence="3" id="KW-1185">Reference proteome</keyword>
<accession>D5C0F2</accession>
<name>D5C0F2_NITHN</name>
<dbReference type="Proteomes" id="UP000001844">
    <property type="component" value="Chromosome"/>
</dbReference>
<dbReference type="AlphaFoldDB" id="D5C0F2"/>
<keyword evidence="1" id="KW-0812">Transmembrane</keyword>
<feature type="transmembrane region" description="Helical" evidence="1">
    <location>
        <begin position="394"/>
        <end position="414"/>
    </location>
</feature>